<evidence type="ECO:0000313" key="1">
    <source>
        <dbReference type="EMBL" id="NBN88624.1"/>
    </source>
</evidence>
<organism evidence="1 2">
    <name type="scientific">Candidatus Fonsibacter lacus</name>
    <dbReference type="NCBI Taxonomy" id="2576439"/>
    <lineage>
        <taxon>Bacteria</taxon>
        <taxon>Pseudomonadati</taxon>
        <taxon>Pseudomonadota</taxon>
        <taxon>Alphaproteobacteria</taxon>
        <taxon>Candidatus Pelagibacterales</taxon>
        <taxon>Candidatus Pelagibacterales incertae sedis</taxon>
        <taxon>Candidatus Fonsibacter</taxon>
    </lineage>
</organism>
<protein>
    <submittedName>
        <fullName evidence="1">Uncharacterized protein</fullName>
    </submittedName>
</protein>
<accession>A0A964XR30</accession>
<reference evidence="1" key="1">
    <citation type="submission" date="2018-10" db="EMBL/GenBank/DDBJ databases">
        <title>Iterative Subtractive Binning of Freshwater Chronoseries Metagenomes Recovers Nearly Complete Genomes from over Four Hundred Novel Species.</title>
        <authorList>
            <person name="Rodriguez-R L.M."/>
            <person name="Tsementzi D."/>
            <person name="Luo C."/>
            <person name="Konstantinidis K.T."/>
        </authorList>
    </citation>
    <scope>NUCLEOTIDE SEQUENCE</scope>
    <source>
        <strain evidence="1">WB7_6_001</strain>
    </source>
</reference>
<dbReference type="AlphaFoldDB" id="A0A964XR30"/>
<sequence>MAKSDRYKAIQITDGTWYRIKGYTHAECCDCALVHKEQYRLVDGHLEWMAERDDEATKARRKELGIKVTRNAKIHKR</sequence>
<dbReference type="Proteomes" id="UP000713222">
    <property type="component" value="Unassembled WGS sequence"/>
</dbReference>
<comment type="caution">
    <text evidence="1">The sequence shown here is derived from an EMBL/GenBank/DDBJ whole genome shotgun (WGS) entry which is preliminary data.</text>
</comment>
<evidence type="ECO:0000313" key="2">
    <source>
        <dbReference type="Proteomes" id="UP000713222"/>
    </source>
</evidence>
<proteinExistence type="predicted"/>
<dbReference type="EMBL" id="RGET01000199">
    <property type="protein sequence ID" value="NBN88624.1"/>
    <property type="molecule type" value="Genomic_DNA"/>
</dbReference>
<gene>
    <name evidence="1" type="ORF">EBV32_06015</name>
</gene>
<name>A0A964XR30_9PROT</name>